<feature type="transmembrane region" description="Helical" evidence="6">
    <location>
        <begin position="106"/>
        <end position="125"/>
    </location>
</feature>
<dbReference type="Pfam" id="PF01040">
    <property type="entry name" value="UbiA"/>
    <property type="match status" value="1"/>
</dbReference>
<feature type="transmembrane region" description="Helical" evidence="6">
    <location>
        <begin position="190"/>
        <end position="211"/>
    </location>
</feature>
<dbReference type="Gene3D" id="1.20.120.1780">
    <property type="entry name" value="UbiA prenyltransferase"/>
    <property type="match status" value="1"/>
</dbReference>
<name>A0A3E1Y942_9BACT</name>
<feature type="transmembrane region" description="Helical" evidence="6">
    <location>
        <begin position="240"/>
        <end position="260"/>
    </location>
</feature>
<evidence type="ECO:0000313" key="8">
    <source>
        <dbReference type="Proteomes" id="UP000260644"/>
    </source>
</evidence>
<keyword evidence="2" id="KW-1003">Cell membrane</keyword>
<feature type="transmembrane region" description="Helical" evidence="6">
    <location>
        <begin position="21"/>
        <end position="43"/>
    </location>
</feature>
<evidence type="ECO:0000256" key="3">
    <source>
        <dbReference type="ARBA" id="ARBA00022692"/>
    </source>
</evidence>
<proteinExistence type="predicted"/>
<evidence type="ECO:0000313" key="7">
    <source>
        <dbReference type="EMBL" id="RFS21910.1"/>
    </source>
</evidence>
<dbReference type="Proteomes" id="UP000260644">
    <property type="component" value="Unassembled WGS sequence"/>
</dbReference>
<evidence type="ECO:0008006" key="9">
    <source>
        <dbReference type="Google" id="ProtNLM"/>
    </source>
</evidence>
<accession>A0A3E1Y942</accession>
<evidence type="ECO:0000256" key="2">
    <source>
        <dbReference type="ARBA" id="ARBA00022475"/>
    </source>
</evidence>
<keyword evidence="3 6" id="KW-0812">Transmembrane</keyword>
<dbReference type="GO" id="GO:0016765">
    <property type="term" value="F:transferase activity, transferring alkyl or aryl (other than methyl) groups"/>
    <property type="evidence" value="ECO:0007669"/>
    <property type="project" value="InterPro"/>
</dbReference>
<evidence type="ECO:0000256" key="5">
    <source>
        <dbReference type="ARBA" id="ARBA00023136"/>
    </source>
</evidence>
<organism evidence="7 8">
    <name type="scientific">Chitinophaga silvatica</name>
    <dbReference type="NCBI Taxonomy" id="2282649"/>
    <lineage>
        <taxon>Bacteria</taxon>
        <taxon>Pseudomonadati</taxon>
        <taxon>Bacteroidota</taxon>
        <taxon>Chitinophagia</taxon>
        <taxon>Chitinophagales</taxon>
        <taxon>Chitinophagaceae</taxon>
        <taxon>Chitinophaga</taxon>
    </lineage>
</organism>
<sequence>MIPQECNPEPMLQYWLTFVRIIRWPNLLFIFLTQLLFEYCVILPALRGTGITPQLGVIDFSMITCTYLLLAAAGYIINDYFDLSIDVINKPDKVFIGNGISKKGALSLYVGMNLMAIALAVVTGIRQHSPALIVCVALSALLLFCYSAIFKKRFLIGNLLVAVITASAIPILILAEPAFEQMLSNQSIPIFKFIVNATLAYTCFAVVISFARELIKDLEDVKGDIMYGGRTIPIVLGTKVAHTIASVSLLGVIGMLFVILPELWMNDKPVSIILIVYSVLLIISPLLWIIYKVFSSDSPEDYHRLSTYIKGVMLTGILSMPLIQYLFA</sequence>
<comment type="subcellular location">
    <subcellularLocation>
        <location evidence="1">Membrane</location>
        <topology evidence="1">Multi-pass membrane protein</topology>
    </subcellularLocation>
</comment>
<evidence type="ECO:0000256" key="4">
    <source>
        <dbReference type="ARBA" id="ARBA00022989"/>
    </source>
</evidence>
<feature type="transmembrane region" description="Helical" evidence="6">
    <location>
        <begin position="311"/>
        <end position="327"/>
    </location>
</feature>
<reference evidence="7 8" key="1">
    <citation type="submission" date="2018-07" db="EMBL/GenBank/DDBJ databases">
        <title>Chitinophaga K2CV101002-2 sp. nov., isolated from a monsoon evergreen broad-leaved forest soil.</title>
        <authorList>
            <person name="Lv Y."/>
        </authorList>
    </citation>
    <scope>NUCLEOTIDE SEQUENCE [LARGE SCALE GENOMIC DNA]</scope>
    <source>
        <strain evidence="7 8">GDMCC 1.1288</strain>
    </source>
</reference>
<dbReference type="EMBL" id="QPMM01000007">
    <property type="protein sequence ID" value="RFS21910.1"/>
    <property type="molecule type" value="Genomic_DNA"/>
</dbReference>
<dbReference type="CDD" id="cd13961">
    <property type="entry name" value="PT_UbiA_DGGGPS"/>
    <property type="match status" value="1"/>
</dbReference>
<dbReference type="PANTHER" id="PTHR42723">
    <property type="entry name" value="CHLOROPHYLL SYNTHASE"/>
    <property type="match status" value="1"/>
</dbReference>
<dbReference type="AlphaFoldDB" id="A0A3E1Y942"/>
<gene>
    <name evidence="7" type="ORF">DVR12_14760</name>
</gene>
<keyword evidence="8" id="KW-1185">Reference proteome</keyword>
<comment type="caution">
    <text evidence="7">The sequence shown here is derived from an EMBL/GenBank/DDBJ whole genome shotgun (WGS) entry which is preliminary data.</text>
</comment>
<feature type="transmembrane region" description="Helical" evidence="6">
    <location>
        <begin position="55"/>
        <end position="77"/>
    </location>
</feature>
<dbReference type="InterPro" id="IPR000537">
    <property type="entry name" value="UbiA_prenyltransferase"/>
</dbReference>
<dbReference type="InterPro" id="IPR050475">
    <property type="entry name" value="Prenyltransferase_related"/>
</dbReference>
<feature type="transmembrane region" description="Helical" evidence="6">
    <location>
        <begin position="155"/>
        <end position="178"/>
    </location>
</feature>
<evidence type="ECO:0000256" key="1">
    <source>
        <dbReference type="ARBA" id="ARBA00004141"/>
    </source>
</evidence>
<dbReference type="Gene3D" id="1.10.357.140">
    <property type="entry name" value="UbiA prenyltransferase"/>
    <property type="match status" value="1"/>
</dbReference>
<keyword evidence="4 6" id="KW-1133">Transmembrane helix</keyword>
<keyword evidence="5 6" id="KW-0472">Membrane</keyword>
<dbReference type="PANTHER" id="PTHR42723:SF1">
    <property type="entry name" value="CHLOROPHYLL SYNTHASE, CHLOROPLASTIC"/>
    <property type="match status" value="1"/>
</dbReference>
<protein>
    <recommendedName>
        <fullName evidence="9">Prenyltransferase</fullName>
    </recommendedName>
</protein>
<feature type="transmembrane region" description="Helical" evidence="6">
    <location>
        <begin position="132"/>
        <end position="149"/>
    </location>
</feature>
<evidence type="ECO:0000256" key="6">
    <source>
        <dbReference type="SAM" id="Phobius"/>
    </source>
</evidence>
<dbReference type="InterPro" id="IPR044878">
    <property type="entry name" value="UbiA_sf"/>
</dbReference>
<feature type="transmembrane region" description="Helical" evidence="6">
    <location>
        <begin position="272"/>
        <end position="291"/>
    </location>
</feature>
<dbReference type="GO" id="GO:0016020">
    <property type="term" value="C:membrane"/>
    <property type="evidence" value="ECO:0007669"/>
    <property type="project" value="UniProtKB-SubCell"/>
</dbReference>